<feature type="region of interest" description="Disordered" evidence="14">
    <location>
        <begin position="55"/>
        <end position="78"/>
    </location>
</feature>
<evidence type="ECO:0000256" key="3">
    <source>
        <dbReference type="ARBA" id="ARBA00014919"/>
    </source>
</evidence>
<accession>A0AAW4L4Q1</accession>
<dbReference type="GO" id="GO:0005047">
    <property type="term" value="F:signal recognition particle binding"/>
    <property type="evidence" value="ECO:0007669"/>
    <property type="project" value="TreeGrafter"/>
</dbReference>
<evidence type="ECO:0000256" key="11">
    <source>
        <dbReference type="ARBA" id="ARBA00023225"/>
    </source>
</evidence>
<keyword evidence="10" id="KW-0472">Membrane</keyword>
<evidence type="ECO:0000256" key="12">
    <source>
        <dbReference type="ARBA" id="ARBA00025337"/>
    </source>
</evidence>
<dbReference type="Pfam" id="PF00448">
    <property type="entry name" value="SRP54"/>
    <property type="match status" value="1"/>
</dbReference>
<dbReference type="Proteomes" id="UP000811899">
    <property type="component" value="Unassembled WGS sequence"/>
</dbReference>
<keyword evidence="8" id="KW-0653">Protein transport</keyword>
<dbReference type="SUPFAM" id="SSF52540">
    <property type="entry name" value="P-loop containing nucleoside triphosphate hydrolases"/>
    <property type="match status" value="1"/>
</dbReference>
<feature type="region of interest" description="Disordered" evidence="14">
    <location>
        <begin position="101"/>
        <end position="128"/>
    </location>
</feature>
<evidence type="ECO:0000256" key="7">
    <source>
        <dbReference type="ARBA" id="ARBA00022795"/>
    </source>
</evidence>
<feature type="compositionally biased region" description="Basic and acidic residues" evidence="14">
    <location>
        <begin position="66"/>
        <end position="78"/>
    </location>
</feature>
<feature type="domain" description="SRP54-type proteins GTP-binding" evidence="16">
    <location>
        <begin position="250"/>
        <end position="441"/>
    </location>
</feature>
<comment type="function">
    <text evidence="12">Necessary for flagellar biosynthesis. May be involved in translocation of the flagellum.</text>
</comment>
<comment type="subcellular location">
    <subcellularLocation>
        <location evidence="1">Cell membrane</location>
        <topology evidence="1">Peripheral membrane protein</topology>
        <orientation evidence="1">Cytoplasmic side</orientation>
    </subcellularLocation>
</comment>
<dbReference type="NCBIfam" id="TIGR03499">
    <property type="entry name" value="FlhF"/>
    <property type="match status" value="1"/>
</dbReference>
<feature type="domain" description="AAA+ ATPase" evidence="15">
    <location>
        <begin position="249"/>
        <end position="390"/>
    </location>
</feature>
<evidence type="ECO:0000256" key="6">
    <source>
        <dbReference type="ARBA" id="ARBA00022741"/>
    </source>
</evidence>
<comment type="similarity">
    <text evidence="2">Belongs to the GTP-binding SRP family.</text>
</comment>
<keyword evidence="4" id="KW-0813">Transport</keyword>
<keyword evidence="7" id="KW-1005">Bacterial flagellum biogenesis</keyword>
<evidence type="ECO:0000256" key="1">
    <source>
        <dbReference type="ARBA" id="ARBA00004413"/>
    </source>
</evidence>
<dbReference type="FunFam" id="3.40.50.300:FF:000695">
    <property type="entry name" value="Flagellar biosynthesis regulator FlhF"/>
    <property type="match status" value="1"/>
</dbReference>
<name>A0AAW4L4Q1_9BACT</name>
<dbReference type="InterPro" id="IPR000897">
    <property type="entry name" value="SRP54_GTPase_dom"/>
</dbReference>
<evidence type="ECO:0000256" key="2">
    <source>
        <dbReference type="ARBA" id="ARBA00008531"/>
    </source>
</evidence>
<dbReference type="GO" id="GO:0005886">
    <property type="term" value="C:plasma membrane"/>
    <property type="evidence" value="ECO:0007669"/>
    <property type="project" value="UniProtKB-SubCell"/>
</dbReference>
<organism evidence="17 18">
    <name type="scientific">Geoanaerobacter pelophilus</name>
    <dbReference type="NCBI Taxonomy" id="60036"/>
    <lineage>
        <taxon>Bacteria</taxon>
        <taxon>Pseudomonadati</taxon>
        <taxon>Thermodesulfobacteriota</taxon>
        <taxon>Desulfuromonadia</taxon>
        <taxon>Geobacterales</taxon>
        <taxon>Geobacteraceae</taxon>
        <taxon>Geoanaerobacter</taxon>
    </lineage>
</organism>
<dbReference type="InterPro" id="IPR027417">
    <property type="entry name" value="P-loop_NTPase"/>
</dbReference>
<evidence type="ECO:0000256" key="10">
    <source>
        <dbReference type="ARBA" id="ARBA00023136"/>
    </source>
</evidence>
<evidence type="ECO:0000313" key="17">
    <source>
        <dbReference type="EMBL" id="MBT0663953.1"/>
    </source>
</evidence>
<dbReference type="PANTHER" id="PTHR43134:SF3">
    <property type="entry name" value="FLAGELLAR BIOSYNTHESIS PROTEIN FLHF"/>
    <property type="match status" value="1"/>
</dbReference>
<keyword evidence="18" id="KW-1185">Reference proteome</keyword>
<dbReference type="PANTHER" id="PTHR43134">
    <property type="entry name" value="SIGNAL RECOGNITION PARTICLE RECEPTOR SUBUNIT ALPHA"/>
    <property type="match status" value="1"/>
</dbReference>
<dbReference type="CDD" id="cd17873">
    <property type="entry name" value="FlhF"/>
    <property type="match status" value="1"/>
</dbReference>
<gene>
    <name evidence="17" type="primary">flhF</name>
    <name evidence="17" type="ORF">KI809_06525</name>
</gene>
<proteinExistence type="inferred from homology"/>
<sequence length="444" mass="48767">MLVKTFKATDMSEALRMVKAEMGSDAMILSSRKERRKGILGIFSKPFFEVTAAIDPRPAPKPVPAPREKEERELTTKEEFQKSMLGPLARELRDLREKVEKLSTRENPPPVPFKAEVTAPKSGGDNGTGNIARTIPKEDMEELKQYLLNAIKVKEKPDVVPAAFPQHKAEPEDVKILDSELQGVERVLARLSGELREAGIEKDAVGPLLEHVRPMAEITDDQKELKLSLIDAFSSVIKTAGPLRMKKNGPRIIALVGPTGVGKTTTTAKLAAMYAMHKGAKVALVTTDNFRVGAFEQLKTYSKIMGVPLEIAVTSQDLAKATETHADKDLIIIDTAGRSPKDHGRLDELKALLDSGLDIEMHLCLSATTRDKELADAITNFSVLPISSLLFTKLDEAENLGSIVNTHHRCKLPLSYFTNGQMVPEDIVVATPRKLANLVMKENA</sequence>
<evidence type="ECO:0000259" key="16">
    <source>
        <dbReference type="SMART" id="SM00962"/>
    </source>
</evidence>
<dbReference type="SMART" id="SM00962">
    <property type="entry name" value="SRP54"/>
    <property type="match status" value="1"/>
</dbReference>
<evidence type="ECO:0000256" key="13">
    <source>
        <dbReference type="NCBIfam" id="TIGR03499"/>
    </source>
</evidence>
<evidence type="ECO:0000256" key="5">
    <source>
        <dbReference type="ARBA" id="ARBA00022475"/>
    </source>
</evidence>
<evidence type="ECO:0000256" key="8">
    <source>
        <dbReference type="ARBA" id="ARBA00022927"/>
    </source>
</evidence>
<dbReference type="SMART" id="SM00382">
    <property type="entry name" value="AAA"/>
    <property type="match status" value="1"/>
</dbReference>
<keyword evidence="9" id="KW-0342">GTP-binding</keyword>
<dbReference type="AlphaFoldDB" id="A0AAW4L4Q1"/>
<dbReference type="RefSeq" id="WP_214170728.1">
    <property type="nucleotide sequence ID" value="NZ_JAHCVJ010000002.1"/>
</dbReference>
<reference evidence="17 18" key="1">
    <citation type="submission" date="2021-05" db="EMBL/GenBank/DDBJ databases">
        <title>The draft genome of Geobacter pelophilus DSM 12255.</title>
        <authorList>
            <person name="Xu Z."/>
            <person name="Masuda Y."/>
            <person name="Itoh H."/>
            <person name="Senoo K."/>
        </authorList>
    </citation>
    <scope>NUCLEOTIDE SEQUENCE [LARGE SCALE GENOMIC DNA]</scope>
    <source>
        <strain evidence="17 18">DSM 12255</strain>
    </source>
</reference>
<dbReference type="GO" id="GO:0015031">
    <property type="term" value="P:protein transport"/>
    <property type="evidence" value="ECO:0007669"/>
    <property type="project" value="UniProtKB-KW"/>
</dbReference>
<evidence type="ECO:0000313" key="18">
    <source>
        <dbReference type="Proteomes" id="UP000811899"/>
    </source>
</evidence>
<dbReference type="InterPro" id="IPR003593">
    <property type="entry name" value="AAA+_ATPase"/>
</dbReference>
<dbReference type="EMBL" id="JAHCVJ010000002">
    <property type="protein sequence ID" value="MBT0663953.1"/>
    <property type="molecule type" value="Genomic_DNA"/>
</dbReference>
<keyword evidence="17" id="KW-0282">Flagellum</keyword>
<dbReference type="Gene3D" id="1.20.120.1380">
    <property type="entry name" value="Flagellar FlhF biosynthesis protein, N domain"/>
    <property type="match status" value="1"/>
</dbReference>
<dbReference type="InterPro" id="IPR020006">
    <property type="entry name" value="FlhF"/>
</dbReference>
<keyword evidence="11" id="KW-1006">Bacterial flagellum protein export</keyword>
<dbReference type="Gene3D" id="3.40.50.300">
    <property type="entry name" value="P-loop containing nucleotide triphosphate hydrolases"/>
    <property type="match status" value="1"/>
</dbReference>
<protein>
    <recommendedName>
        <fullName evidence="3 13">Flagellar biosynthesis protein FlhF</fullName>
    </recommendedName>
</protein>
<dbReference type="GO" id="GO:0044781">
    <property type="term" value="P:bacterial-type flagellum organization"/>
    <property type="evidence" value="ECO:0007669"/>
    <property type="project" value="UniProtKB-UniRule"/>
</dbReference>
<evidence type="ECO:0000256" key="9">
    <source>
        <dbReference type="ARBA" id="ARBA00023134"/>
    </source>
</evidence>
<keyword evidence="17" id="KW-0969">Cilium</keyword>
<evidence type="ECO:0000256" key="14">
    <source>
        <dbReference type="SAM" id="MobiDB-lite"/>
    </source>
</evidence>
<evidence type="ECO:0000259" key="15">
    <source>
        <dbReference type="SMART" id="SM00382"/>
    </source>
</evidence>
<dbReference type="GO" id="GO:0003924">
    <property type="term" value="F:GTPase activity"/>
    <property type="evidence" value="ECO:0007669"/>
    <property type="project" value="UniProtKB-UniRule"/>
</dbReference>
<dbReference type="InterPro" id="IPR047040">
    <property type="entry name" value="FlhF__GTPase_dom"/>
</dbReference>
<comment type="caution">
    <text evidence="17">The sequence shown here is derived from an EMBL/GenBank/DDBJ whole genome shotgun (WGS) entry which is preliminary data.</text>
</comment>
<keyword evidence="5" id="KW-1003">Cell membrane</keyword>
<evidence type="ECO:0000256" key="4">
    <source>
        <dbReference type="ARBA" id="ARBA00022448"/>
    </source>
</evidence>
<keyword evidence="17" id="KW-0966">Cell projection</keyword>
<keyword evidence="6" id="KW-0547">Nucleotide-binding</keyword>
<dbReference type="GO" id="GO:0005525">
    <property type="term" value="F:GTP binding"/>
    <property type="evidence" value="ECO:0007669"/>
    <property type="project" value="UniProtKB-UniRule"/>
</dbReference>
<dbReference type="GO" id="GO:0006614">
    <property type="term" value="P:SRP-dependent cotranslational protein targeting to membrane"/>
    <property type="evidence" value="ECO:0007669"/>
    <property type="project" value="UniProtKB-UniRule"/>
</dbReference>